<dbReference type="FunFam" id="1.20.91.20:FF:000001">
    <property type="entry name" value="Complement C3"/>
    <property type="match status" value="1"/>
</dbReference>
<keyword evidence="9" id="KW-0882">Thioester bond</keyword>
<name>A0A674B3H0_SALTR</name>
<dbReference type="InterPro" id="IPR001599">
    <property type="entry name" value="Macroglobln_a2"/>
</dbReference>
<dbReference type="Pfam" id="PF01835">
    <property type="entry name" value="MG2"/>
    <property type="match status" value="1"/>
</dbReference>
<dbReference type="CDD" id="cd02896">
    <property type="entry name" value="complement_C3_C4_C5"/>
    <property type="match status" value="1"/>
</dbReference>
<evidence type="ECO:0000256" key="20">
    <source>
        <dbReference type="SAM" id="SignalP"/>
    </source>
</evidence>
<dbReference type="CDD" id="cd03583">
    <property type="entry name" value="NTR_complement_C3"/>
    <property type="match status" value="1"/>
</dbReference>
<comment type="function">
    <text evidence="14">Non-enzymatic component of C5 convertase. Generated following cleavage by C3 convertase, it covalently attaches to the surface of pathogens, where it acts as an opsonin that marks the surface of antigens for removal. Complement C3b binds covalently via its reactive thioester, to cell surface carbohydrates or immune aggregates. Together with complement C4b, it then recruits the serine protease complement C2b to form the C5 convertase, which cleaves and activate C5, the next component of the complement pathways. In the alternative complement pathway, recruits the serine protease CFB to form the C5 convertase that cleaves and activates C5.</text>
</comment>
<dbReference type="InterPro" id="IPR013783">
    <property type="entry name" value="Ig-like_fold"/>
</dbReference>
<evidence type="ECO:0000256" key="10">
    <source>
        <dbReference type="ARBA" id="ARBA00023157"/>
    </source>
</evidence>
<comment type="function">
    <text evidence="16">Precursor of non-enzymatic components of the classical, alternative, lectin and GZMK complement pathways, which consist in a cascade of proteins that leads to phagocytosis and breakdown of pathogens and signaling that strengthens the adaptive immune system.</text>
</comment>
<dbReference type="InterPro" id="IPR040839">
    <property type="entry name" value="MG4"/>
</dbReference>
<dbReference type="Pfam" id="PF07703">
    <property type="entry name" value="A2M_BRD"/>
    <property type="match status" value="1"/>
</dbReference>
<evidence type="ECO:0000256" key="6">
    <source>
        <dbReference type="ARBA" id="ARBA00022685"/>
    </source>
</evidence>
<comment type="subunit">
    <text evidence="17">In absence of complement activation, the C3 precursor is first processed by the removal of 4 Arg residues, forming two chains, beta and alpha, linked by a disulfide bond.</text>
</comment>
<evidence type="ECO:0000256" key="7">
    <source>
        <dbReference type="ARBA" id="ARBA00022859"/>
    </source>
</evidence>
<dbReference type="InterPro" id="IPR008930">
    <property type="entry name" value="Terpenoid_cyclase/PrenylTrfase"/>
</dbReference>
<feature type="domain" description="NTR" evidence="22">
    <location>
        <begin position="1626"/>
        <end position="1771"/>
    </location>
</feature>
<dbReference type="Pfam" id="PF00207">
    <property type="entry name" value="A2M"/>
    <property type="match status" value="1"/>
</dbReference>
<dbReference type="SUPFAM" id="SSF47686">
    <property type="entry name" value="Anaphylotoxins (complement system)"/>
    <property type="match status" value="1"/>
</dbReference>
<dbReference type="GO" id="GO:0004866">
    <property type="term" value="F:endopeptidase inhibitor activity"/>
    <property type="evidence" value="ECO:0007669"/>
    <property type="project" value="InterPro"/>
</dbReference>
<keyword evidence="24" id="KW-1185">Reference proteome</keyword>
<dbReference type="Pfam" id="PF01821">
    <property type="entry name" value="ANATO"/>
    <property type="match status" value="1"/>
</dbReference>
<feature type="signal peptide" evidence="20">
    <location>
        <begin position="1"/>
        <end position="24"/>
    </location>
</feature>
<evidence type="ECO:0000259" key="21">
    <source>
        <dbReference type="PROSITE" id="PS01178"/>
    </source>
</evidence>
<dbReference type="InterPro" id="IPR050473">
    <property type="entry name" value="A2M/Complement_sys"/>
</dbReference>
<dbReference type="Gene3D" id="2.60.40.1930">
    <property type="match status" value="3"/>
</dbReference>
<keyword evidence="6" id="KW-0165">Cleavage on pair of basic residues</keyword>
<dbReference type="SMART" id="SM01360">
    <property type="entry name" value="A2M"/>
    <property type="match status" value="1"/>
</dbReference>
<dbReference type="InterPro" id="IPR041555">
    <property type="entry name" value="MG3"/>
</dbReference>
<dbReference type="Gene3D" id="1.20.91.20">
    <property type="entry name" value="Anaphylotoxins (complement system)"/>
    <property type="match status" value="1"/>
</dbReference>
<dbReference type="SUPFAM" id="SSF48239">
    <property type="entry name" value="Terpenoid cyclases/Protein prenyltransferases"/>
    <property type="match status" value="1"/>
</dbReference>
<keyword evidence="20" id="KW-0732">Signal</keyword>
<evidence type="ECO:0000256" key="12">
    <source>
        <dbReference type="ARBA" id="ARBA00023180"/>
    </source>
</evidence>
<dbReference type="InterPro" id="IPR036595">
    <property type="entry name" value="A-macroglobulin_rcpt-bd_sf"/>
</dbReference>
<dbReference type="InterPro" id="IPR041425">
    <property type="entry name" value="C3/4/5_MG1"/>
</dbReference>
<dbReference type="SMART" id="SM01361">
    <property type="entry name" value="A2M_recep"/>
    <property type="match status" value="1"/>
</dbReference>
<dbReference type="InterPro" id="IPR009048">
    <property type="entry name" value="A-macroglobulin_rcpt-bd"/>
</dbReference>
<evidence type="ECO:0000313" key="23">
    <source>
        <dbReference type="Ensembl" id="ENSSTUP00000066018.1"/>
    </source>
</evidence>
<dbReference type="InterPro" id="IPR000020">
    <property type="entry name" value="Anaphylatoxin/fibulin"/>
</dbReference>
<dbReference type="FunFam" id="2.40.50.120:FF:000013">
    <property type="entry name" value="Complement C3"/>
    <property type="match status" value="1"/>
</dbReference>
<dbReference type="Pfam" id="PF07678">
    <property type="entry name" value="TED_complement"/>
    <property type="match status" value="1"/>
</dbReference>
<evidence type="ECO:0000256" key="3">
    <source>
        <dbReference type="ARBA" id="ARBA00017018"/>
    </source>
</evidence>
<evidence type="ECO:0000256" key="5">
    <source>
        <dbReference type="ARBA" id="ARBA00022588"/>
    </source>
</evidence>
<dbReference type="GO" id="GO:0005615">
    <property type="term" value="C:extracellular space"/>
    <property type="evidence" value="ECO:0007669"/>
    <property type="project" value="InterPro"/>
</dbReference>
<keyword evidence="5" id="KW-0399">Innate immunity</keyword>
<dbReference type="PROSITE" id="PS00477">
    <property type="entry name" value="ALPHA_2_MACROGLOBULIN"/>
    <property type="match status" value="1"/>
</dbReference>
<evidence type="ECO:0000256" key="13">
    <source>
        <dbReference type="ARBA" id="ARBA00023198"/>
    </source>
</evidence>
<dbReference type="InterPro" id="IPR011625">
    <property type="entry name" value="A2M_N_BRD"/>
</dbReference>
<dbReference type="OMA" id="MENRCTK"/>
<dbReference type="PROSITE" id="PS01177">
    <property type="entry name" value="ANAPHYLATOXIN_1"/>
    <property type="match status" value="1"/>
</dbReference>
<dbReference type="SUPFAM" id="SSF49410">
    <property type="entry name" value="Alpha-macroglobulin receptor domain"/>
    <property type="match status" value="1"/>
</dbReference>
<keyword evidence="11" id="KW-0179">Complement alternate pathway</keyword>
<dbReference type="InterPro" id="IPR018933">
    <property type="entry name" value="Netrin_module_non-TIMP"/>
</dbReference>
<keyword evidence="12" id="KW-0325">Glycoprotein</keyword>
<dbReference type="InParanoid" id="A0A674B3H0"/>
<dbReference type="GeneTree" id="ENSGT00940000154063"/>
<dbReference type="Gene3D" id="2.60.40.1940">
    <property type="match status" value="1"/>
</dbReference>
<dbReference type="FunCoup" id="A0A674B3H0">
    <property type="interactions" value="1871"/>
</dbReference>
<dbReference type="Gene3D" id="6.20.50.160">
    <property type="match status" value="1"/>
</dbReference>
<dbReference type="Gene3D" id="1.50.10.20">
    <property type="match status" value="1"/>
</dbReference>
<evidence type="ECO:0000256" key="17">
    <source>
        <dbReference type="ARBA" id="ARBA00093484"/>
    </source>
</evidence>
<feature type="chain" id="PRO_5025667724" description="Complement C3" evidence="20">
    <location>
        <begin position="25"/>
        <end position="1773"/>
    </location>
</feature>
<dbReference type="SMART" id="SM00643">
    <property type="entry name" value="C345C"/>
    <property type="match status" value="1"/>
</dbReference>
<evidence type="ECO:0000256" key="16">
    <source>
        <dbReference type="ARBA" id="ARBA00093409"/>
    </source>
</evidence>
<dbReference type="GO" id="GO:0006958">
    <property type="term" value="P:complement activation, classical pathway"/>
    <property type="evidence" value="ECO:0007669"/>
    <property type="project" value="UniProtKB-KW"/>
</dbReference>
<dbReference type="SMART" id="SM01359">
    <property type="entry name" value="A2M_N_2"/>
    <property type="match status" value="1"/>
</dbReference>
<dbReference type="InterPro" id="IPR019742">
    <property type="entry name" value="MacrogloblnA2_CS"/>
</dbReference>
<dbReference type="Pfam" id="PF17790">
    <property type="entry name" value="MG1"/>
    <property type="match status" value="1"/>
</dbReference>
<dbReference type="InterPro" id="IPR011626">
    <property type="entry name" value="Alpha-macroglobulin_TED"/>
</dbReference>
<evidence type="ECO:0000256" key="18">
    <source>
        <dbReference type="ARBA" id="ARBA00093550"/>
    </source>
</evidence>
<dbReference type="Gene3D" id="2.60.120.1540">
    <property type="match status" value="1"/>
</dbReference>
<dbReference type="Ensembl" id="ENSSTUT00000070009.1">
    <property type="protein sequence ID" value="ENSSTUP00000066018.1"/>
    <property type="gene ID" value="ENSSTUG00000028899.1"/>
</dbReference>
<dbReference type="GO" id="GO:0006957">
    <property type="term" value="P:complement activation, alternative pathway"/>
    <property type="evidence" value="ECO:0007669"/>
    <property type="project" value="UniProtKB-KW"/>
</dbReference>
<dbReference type="Pfam" id="PF17789">
    <property type="entry name" value="MG4"/>
    <property type="match status" value="2"/>
</dbReference>
<dbReference type="CDD" id="cd00017">
    <property type="entry name" value="ANATO"/>
    <property type="match status" value="1"/>
</dbReference>
<dbReference type="Gene3D" id="2.40.50.120">
    <property type="match status" value="1"/>
</dbReference>
<dbReference type="Pfam" id="PF17791">
    <property type="entry name" value="MG3"/>
    <property type="match status" value="1"/>
</dbReference>
<dbReference type="FunFam" id="1.50.10.20:FF:000008">
    <property type="entry name" value="Complement C3"/>
    <property type="match status" value="1"/>
</dbReference>
<dbReference type="PANTHER" id="PTHR11412">
    <property type="entry name" value="MACROGLOBULIN / COMPLEMENT"/>
    <property type="match status" value="1"/>
</dbReference>
<evidence type="ECO:0000256" key="19">
    <source>
        <dbReference type="SAM" id="MobiDB-lite"/>
    </source>
</evidence>
<dbReference type="SMART" id="SM00104">
    <property type="entry name" value="ANATO"/>
    <property type="match status" value="1"/>
</dbReference>
<dbReference type="Gene3D" id="2.60.40.10">
    <property type="entry name" value="Immunoglobulins"/>
    <property type="match status" value="3"/>
</dbReference>
<comment type="function">
    <text evidence="15">Mediator of local inflammatory process released following cleavage by C3 convertase. Acts by binding to its receptor, C3AR1, activating G protein-coupled receptor signaling, promoting the phosphorylation, ARRB2-mediated internalization and endocytosis of C3AR1. C3a anaphylatoxin stimulates the activation of immune cells such as mast cells and basophilic leukocytes to release inflammation agents, such as cytokines, chemokines and histamine, which promote inflammation development. Also acts as potent chemoattractant for the migration of macrophages and neutrophils to the inflamed tissues, resulting in neutralization of the inflammatory triggers by multiple ways, such as phagocytosis and generation of reactive oxidants.</text>
</comment>
<proteinExistence type="predicted"/>
<organism evidence="23 24">
    <name type="scientific">Salmo trutta</name>
    <name type="common">Brown trout</name>
    <dbReference type="NCBI Taxonomy" id="8032"/>
    <lineage>
        <taxon>Eukaryota</taxon>
        <taxon>Metazoa</taxon>
        <taxon>Chordata</taxon>
        <taxon>Craniata</taxon>
        <taxon>Vertebrata</taxon>
        <taxon>Euteleostomi</taxon>
        <taxon>Actinopterygii</taxon>
        <taxon>Neopterygii</taxon>
        <taxon>Teleostei</taxon>
        <taxon>Protacanthopterygii</taxon>
        <taxon>Salmoniformes</taxon>
        <taxon>Salmonidae</taxon>
        <taxon>Salmoninae</taxon>
        <taxon>Salmo</taxon>
    </lineage>
</organism>
<evidence type="ECO:0000256" key="1">
    <source>
        <dbReference type="ARBA" id="ARBA00004241"/>
    </source>
</evidence>
<dbReference type="InterPro" id="IPR008993">
    <property type="entry name" value="TIMP-like_OB-fold"/>
</dbReference>
<reference evidence="23" key="1">
    <citation type="submission" date="2025-08" db="UniProtKB">
        <authorList>
            <consortium name="Ensembl"/>
        </authorList>
    </citation>
    <scope>IDENTIFICATION</scope>
</reference>
<dbReference type="Pfam" id="PF21308">
    <property type="entry name" value="C3_CUB2"/>
    <property type="match status" value="1"/>
</dbReference>
<dbReference type="InterPro" id="IPR002890">
    <property type="entry name" value="MG2"/>
</dbReference>
<sequence length="1773" mass="196592">MWVGNLLCLAALAVALSLPTLSDGAALLVLSAPNLLRVGSNENIFVESQDHAGGPLNVKIMVKNHPTQSKELASKSVVLDQANNFQAMTQLVIPEGDHFVDDPKQKQYVVLQAQFPDRLLEKVVLVSFQSGYIFIQTDKTIYTPASTVYYRVFSMSPGLEPLTREIFEDKEVAKNKEIAVSVEIMTPENITIFREIVNPDKGVKSGQFSLPEIVSFGTWHVVTRFQSTPQKTFSSDFEVKEYVLPSFEVSLTPAKAFFYVDDKDLTVDITARYLYGKEVTGTGYVVFGVITTENEKKSFPASLQRVEIKEGKGVACLKKEHITQTFNNINDLVKQSIFISVSVLTEGGGEMVEAEKRGIQIVTSPYTILFKRTPKYFKPGMPFDVSVYITNPDNSPASGVEIEVTPDNAKGVQRVEIKEGKGVACLKKEHITQTFDNINDLVKQSIFISVSVLTEGGGEMVEAEKRGIQIVTSPYTILFKRTPKYFKPGMPFDVSVYITNPDNSPASGVEIEVTPDNAKGVTRANGFAKISLNTVASAKELAITVKTKDPAILPNRQAEATMKALPYRTSTGNFLHVGVDSNELKIGDPIKINLNLGPTPIQNHDLTYMFLSRGQLVKVGRFKRQGNALVTLSVPVSKEMLPSFRIVAYYHVGADDLVADSVWVDIKVSCMGSLKVTSTRPKASYEPRKAFSLTVTGDPGAKVGLVAVDKGVYILNSKHRLTQAKIWDTIEKHDTGCTAGGGADNMGVFYDAGLVFETNTAKGTGIRTDPSCPVSSRRRRAVTISDVITSMASKYNGLAKECCVDGMRDNTMGYTCDRRAQYITDGEVCVQAFLVCCTEMASKKIESKQDALLLSRSEEDDDDEYMRSEDIVSRSQFPESWMWEDTTLPECPAQDKHCDSTSVIRNNFLKDSITTWQITAISLSKSHGICVADPFEMIVLKDFFIDLKLPYSAVRNEQLEVKAILHNYSEDPITVRVELMENGEVCSSASKKGKYRQEVNMDAMSTRVVPYVIIPMKLGMHSIEVKASVKNSGSNDGVKRDLRVVAEGVLVKKETNVLLNPAKHGGEQTSHIPSGVPRNQVPNSDADTLISVTGGEQTSVLVEQAISGDSLGSLIVQPVGCGEQNMIYMTLPVIATHYLDNTKKWEDIGLDKRNTAIKYINIGYQRELAYRKEDGSYAAWVQRQSSTWLTAYVVKVFAMSSTLISVQENVLCSAVKWLILNTQQPDGIFNEFAPVIHAEMTGNVRGSDNDASMTAFVLIAMQEASSLCVQSVNSLPGSMVKAVAYLEKRLPHLTNPYAVAMTSYALANAKKLNKETLLKFASPQLDHWPVPGGHQYTLEATSYALLALVKVKAFEEAGPVVRWLNKQKKVGGGYGSTQSTIMVFQAVAEYWSNVKDLKDFDLDINLEVAGRASVTKWSINNKNQFHTRTDKVKSIDKDLTVKASGNGEATLSVVTLYYALPEEKDSDCESFDLSVTLTKMDKTSHEDAKESFMLTIEVLYRNSERDATMSILDIGLLTGFIVDTDDLKRLSKGRERYIEKFEMDKVLSERGSLILYLDKVSHKLEDRISFKIHRVQEVGVLQPAAISVYEYYNQKHCVKFYHPQREGGTLSRLCLGDVCTCAEESCSMQKKGEPDVQRIDKACGAGLDYVYKATVVDSKLTTHTDTYTMKIDLVVKPGTDEGAEGKNRDFMGLSYCREALGLKQGKTYMIMGKSEDLHRVEDKGLLQYKYVLGEQTWIEYWPSQQECTSRNYREVCLGIDEFINQITTFGCPV</sequence>
<dbReference type="Pfam" id="PF07677">
    <property type="entry name" value="A2M_recep"/>
    <property type="match status" value="1"/>
</dbReference>
<comment type="subcellular location">
    <subcellularLocation>
        <location evidence="1">Cell surface</location>
    </subcellularLocation>
    <subcellularLocation>
        <location evidence="2">Secreted</location>
    </subcellularLocation>
</comment>
<keyword evidence="13" id="KW-0395">Inflammatory response</keyword>
<dbReference type="PROSITE" id="PS50189">
    <property type="entry name" value="NTR"/>
    <property type="match status" value="1"/>
</dbReference>
<dbReference type="InterPro" id="IPR001134">
    <property type="entry name" value="Netrin_domain"/>
</dbReference>
<dbReference type="Gene3D" id="1.20.50.70">
    <property type="match status" value="1"/>
</dbReference>
<dbReference type="Pfam" id="PF01759">
    <property type="entry name" value="NTR"/>
    <property type="match status" value="1"/>
</dbReference>
<keyword evidence="10" id="KW-1015">Disulfide bond</keyword>
<evidence type="ECO:0000259" key="22">
    <source>
        <dbReference type="PROSITE" id="PS50189"/>
    </source>
</evidence>
<dbReference type="InterPro" id="IPR048848">
    <property type="entry name" value="C3_CUB2"/>
</dbReference>
<accession>A0A674B3H0</accession>
<dbReference type="Gene3D" id="2.20.130.20">
    <property type="match status" value="1"/>
</dbReference>
<comment type="subunit">
    <text evidence="18">Complement C3b is composed of complement C3b and complement C3 beta chains that are associated via disulfide bonds. Non-enzymatic component of the C5 convertase, also named C4bC2bC3b, composed of the serine protease complement C2b (C2), complement C3b, as well as complement C4b (C4). Non-enzymatic component of the C5 convertase of the alternative complement pathways composed of the serine protease complement CFB and complement C3b. Interacts with CFP; interaction takes place together with CFB in the alternative complement system and allows the complex to become active. Interacts with CR1 (via Sushi 8 and Sushi 9 domains). Interacts with CFH.</text>
</comment>
<dbReference type="GO" id="GO:0009986">
    <property type="term" value="C:cell surface"/>
    <property type="evidence" value="ECO:0007669"/>
    <property type="project" value="UniProtKB-SubCell"/>
</dbReference>
<reference evidence="23" key="2">
    <citation type="submission" date="2025-09" db="UniProtKB">
        <authorList>
            <consortium name="Ensembl"/>
        </authorList>
    </citation>
    <scope>IDENTIFICATION</scope>
</reference>
<dbReference type="FunFam" id="2.60.40.690:FF:000004">
    <property type="entry name" value="Complement C3"/>
    <property type="match status" value="1"/>
</dbReference>
<dbReference type="Gene3D" id="2.60.40.690">
    <property type="entry name" value="Alpha-macroglobulin, receptor-binding domain"/>
    <property type="match status" value="1"/>
</dbReference>
<dbReference type="SUPFAM" id="SSF50242">
    <property type="entry name" value="TIMP-like"/>
    <property type="match status" value="1"/>
</dbReference>
<evidence type="ECO:0000256" key="15">
    <source>
        <dbReference type="ARBA" id="ARBA00093364"/>
    </source>
</evidence>
<evidence type="ECO:0000256" key="11">
    <source>
        <dbReference type="ARBA" id="ARBA00023162"/>
    </source>
</evidence>
<dbReference type="FunFam" id="2.60.40.10:FF:000155">
    <property type="entry name" value="complement C3 isoform X1"/>
    <property type="match status" value="1"/>
</dbReference>
<evidence type="ECO:0000256" key="9">
    <source>
        <dbReference type="ARBA" id="ARBA00022966"/>
    </source>
</evidence>
<dbReference type="FunFam" id="2.20.130.20:FF:000001">
    <property type="entry name" value="Complement C3"/>
    <property type="match status" value="1"/>
</dbReference>
<dbReference type="PROSITE" id="PS01178">
    <property type="entry name" value="ANAPHYLATOXIN_2"/>
    <property type="match status" value="1"/>
</dbReference>
<feature type="domain" description="Anaphylatoxin-like" evidence="21">
    <location>
        <begin position="802"/>
        <end position="837"/>
    </location>
</feature>
<dbReference type="PANTHER" id="PTHR11412:SF81">
    <property type="entry name" value="COMPLEMENT C3"/>
    <property type="match status" value="1"/>
</dbReference>
<dbReference type="InterPro" id="IPR018081">
    <property type="entry name" value="Anaphylatoxin_comp_syst"/>
</dbReference>
<protein>
    <recommendedName>
        <fullName evidence="3">Complement C3</fullName>
    </recommendedName>
</protein>
<dbReference type="Proteomes" id="UP000472277">
    <property type="component" value="Chromosome 3"/>
</dbReference>
<keyword evidence="4" id="KW-0964">Secreted</keyword>
<dbReference type="InterPro" id="IPR035815">
    <property type="entry name" value="NTR_complement_C3"/>
</dbReference>
<dbReference type="FunFam" id="2.60.40.1940:FF:000001">
    <property type="entry name" value="Complement component C3"/>
    <property type="match status" value="1"/>
</dbReference>
<keyword evidence="8" id="KW-0180">Complement pathway</keyword>
<dbReference type="GO" id="GO:0006954">
    <property type="term" value="P:inflammatory response"/>
    <property type="evidence" value="ECO:0007669"/>
    <property type="project" value="UniProtKB-KW"/>
</dbReference>
<dbReference type="SMART" id="SM01419">
    <property type="entry name" value="Thiol-ester_cl"/>
    <property type="match status" value="1"/>
</dbReference>
<dbReference type="InterPro" id="IPR047565">
    <property type="entry name" value="Alpha-macroglob_thiol-ester_cl"/>
</dbReference>
<keyword evidence="7" id="KW-0391">Immunity</keyword>
<evidence type="ECO:0000256" key="8">
    <source>
        <dbReference type="ARBA" id="ARBA00022875"/>
    </source>
</evidence>
<dbReference type="FunFam" id="2.60.40.1930:FF:000006">
    <property type="entry name" value="Complement C3"/>
    <property type="match status" value="1"/>
</dbReference>
<evidence type="ECO:0000256" key="4">
    <source>
        <dbReference type="ARBA" id="ARBA00022525"/>
    </source>
</evidence>
<feature type="region of interest" description="Disordered" evidence="19">
    <location>
        <begin position="1061"/>
        <end position="1082"/>
    </location>
</feature>
<evidence type="ECO:0000256" key="2">
    <source>
        <dbReference type="ARBA" id="ARBA00004613"/>
    </source>
</evidence>
<evidence type="ECO:0000313" key="24">
    <source>
        <dbReference type="Proteomes" id="UP000472277"/>
    </source>
</evidence>
<evidence type="ECO:0000256" key="14">
    <source>
        <dbReference type="ARBA" id="ARBA00093362"/>
    </source>
</evidence>